<sequence>MEISLPETSNVSVPDIDSAASASSVLQVRGKRVAQDAALESMKAENTSQGSCEEPRTKRQRLNLSEKCSGKANDLSSFPFLKKLWEIVESNHFQSIQWADDGNSIVIEETFFKREVLARRGCLQIFDIDSMKTFIRQLHLHGFFITEGDLPRSASHAKFLADEAAVSTFSKFLCYHNPYFKRDYPHLLRRLKRSTVIKKRAPAAFTLDLDLKEGHLSRSSLKKQSGPAVSVGTEHPGGIQDVAPTSSAASPYHIASSVPNSPFPPGLGLDGGAAGDGVGRQHNLNYRKYRC</sequence>
<evidence type="ECO:0000256" key="6">
    <source>
        <dbReference type="ARBA" id="ARBA00023242"/>
    </source>
</evidence>
<protein>
    <recommendedName>
        <fullName evidence="8">HSF-type DNA-binding domain-containing protein</fullName>
    </recommendedName>
</protein>
<organism evidence="9 10">
    <name type="scientific">Bambusicola thoracicus</name>
    <name type="common">Chinese bamboo-partridge</name>
    <name type="synonym">Perdix thoracica</name>
    <dbReference type="NCBI Taxonomy" id="9083"/>
    <lineage>
        <taxon>Eukaryota</taxon>
        <taxon>Metazoa</taxon>
        <taxon>Chordata</taxon>
        <taxon>Craniata</taxon>
        <taxon>Vertebrata</taxon>
        <taxon>Euteleostomi</taxon>
        <taxon>Archelosauria</taxon>
        <taxon>Archosauria</taxon>
        <taxon>Dinosauria</taxon>
        <taxon>Saurischia</taxon>
        <taxon>Theropoda</taxon>
        <taxon>Coelurosauria</taxon>
        <taxon>Aves</taxon>
        <taxon>Neognathae</taxon>
        <taxon>Galloanserae</taxon>
        <taxon>Galliformes</taxon>
        <taxon>Phasianidae</taxon>
        <taxon>Perdicinae</taxon>
        <taxon>Bambusicola</taxon>
    </lineage>
</organism>
<evidence type="ECO:0000256" key="2">
    <source>
        <dbReference type="ARBA" id="ARBA00006403"/>
    </source>
</evidence>
<dbReference type="PANTHER" id="PTHR10015">
    <property type="entry name" value="HEAT SHOCK TRANSCRIPTION FACTOR"/>
    <property type="match status" value="1"/>
</dbReference>
<dbReference type="GO" id="GO:0003700">
    <property type="term" value="F:DNA-binding transcription factor activity"/>
    <property type="evidence" value="ECO:0007669"/>
    <property type="project" value="InterPro"/>
</dbReference>
<feature type="domain" description="HSF-type DNA-binding" evidence="8">
    <location>
        <begin position="76"/>
        <end position="194"/>
    </location>
</feature>
<evidence type="ECO:0000313" key="9">
    <source>
        <dbReference type="EMBL" id="POI30005.1"/>
    </source>
</evidence>
<dbReference type="Pfam" id="PF00447">
    <property type="entry name" value="HSF_DNA-bind"/>
    <property type="match status" value="1"/>
</dbReference>
<accession>A0A2P4T0X9</accession>
<dbReference type="OrthoDB" id="6418155at2759"/>
<evidence type="ECO:0000256" key="7">
    <source>
        <dbReference type="RuleBase" id="RU004020"/>
    </source>
</evidence>
<reference evidence="9 10" key="1">
    <citation type="submission" date="2018-01" db="EMBL/GenBank/DDBJ databases">
        <title>Comparison of the Chinese Bamboo Partridge and Red Junglefowl genome sequences highlights the importance of demography in genome evolution.</title>
        <authorList>
            <person name="Tiley G.P."/>
            <person name="Kimball R.T."/>
            <person name="Braun E.L."/>
            <person name="Burleigh J.G."/>
        </authorList>
    </citation>
    <scope>NUCLEOTIDE SEQUENCE [LARGE SCALE GENOMIC DNA]</scope>
    <source>
        <strain evidence="9">RTK389</strain>
        <tissue evidence="9">Blood</tissue>
    </source>
</reference>
<keyword evidence="3" id="KW-0805">Transcription regulation</keyword>
<comment type="caution">
    <text evidence="9">The sequence shown here is derived from an EMBL/GenBank/DDBJ whole genome shotgun (WGS) entry which is preliminary data.</text>
</comment>
<dbReference type="EMBL" id="PPHD01013356">
    <property type="protein sequence ID" value="POI30005.1"/>
    <property type="molecule type" value="Genomic_DNA"/>
</dbReference>
<evidence type="ECO:0000256" key="4">
    <source>
        <dbReference type="ARBA" id="ARBA00023125"/>
    </source>
</evidence>
<evidence type="ECO:0000313" key="10">
    <source>
        <dbReference type="Proteomes" id="UP000237246"/>
    </source>
</evidence>
<name>A0A2P4T0X9_BAMTH</name>
<dbReference type="InterPro" id="IPR036390">
    <property type="entry name" value="WH_DNA-bd_sf"/>
</dbReference>
<keyword evidence="10" id="KW-1185">Reference proteome</keyword>
<gene>
    <name evidence="9" type="ORF">CIB84_006245</name>
</gene>
<dbReference type="SUPFAM" id="SSF46785">
    <property type="entry name" value="Winged helix' DNA-binding domain"/>
    <property type="match status" value="1"/>
</dbReference>
<dbReference type="PANTHER" id="PTHR10015:SF336">
    <property type="entry name" value="HEAT SHOCK TRANSCRIPTION FACTOR, Y-LINKED"/>
    <property type="match status" value="1"/>
</dbReference>
<dbReference type="GO" id="GO:0043565">
    <property type="term" value="F:sequence-specific DNA binding"/>
    <property type="evidence" value="ECO:0007669"/>
    <property type="project" value="InterPro"/>
</dbReference>
<keyword evidence="5" id="KW-0804">Transcription</keyword>
<dbReference type="InterPro" id="IPR036388">
    <property type="entry name" value="WH-like_DNA-bd_sf"/>
</dbReference>
<dbReference type="AlphaFoldDB" id="A0A2P4T0X9"/>
<evidence type="ECO:0000256" key="3">
    <source>
        <dbReference type="ARBA" id="ARBA00023015"/>
    </source>
</evidence>
<dbReference type="GO" id="GO:0005634">
    <property type="term" value="C:nucleus"/>
    <property type="evidence" value="ECO:0007669"/>
    <property type="project" value="UniProtKB-SubCell"/>
</dbReference>
<evidence type="ECO:0000259" key="8">
    <source>
        <dbReference type="SMART" id="SM00415"/>
    </source>
</evidence>
<dbReference type="Gene3D" id="1.10.10.10">
    <property type="entry name" value="Winged helix-like DNA-binding domain superfamily/Winged helix DNA-binding domain"/>
    <property type="match status" value="1"/>
</dbReference>
<comment type="similarity">
    <text evidence="2 7">Belongs to the HSF family.</text>
</comment>
<dbReference type="FunFam" id="1.10.10.10:FF:000349">
    <property type="entry name" value="Heat shock transcription factor, Y-linked"/>
    <property type="match status" value="1"/>
</dbReference>
<evidence type="ECO:0000256" key="1">
    <source>
        <dbReference type="ARBA" id="ARBA00004123"/>
    </source>
</evidence>
<proteinExistence type="inferred from homology"/>
<keyword evidence="4" id="KW-0238">DNA-binding</keyword>
<evidence type="ECO:0000256" key="5">
    <source>
        <dbReference type="ARBA" id="ARBA00023163"/>
    </source>
</evidence>
<dbReference type="InterPro" id="IPR000232">
    <property type="entry name" value="HSF_DNA-bd"/>
</dbReference>
<comment type="subcellular location">
    <subcellularLocation>
        <location evidence="1">Nucleus</location>
    </subcellularLocation>
</comment>
<keyword evidence="6" id="KW-0539">Nucleus</keyword>
<dbReference type="SMART" id="SM00415">
    <property type="entry name" value="HSF"/>
    <property type="match status" value="1"/>
</dbReference>
<dbReference type="Proteomes" id="UP000237246">
    <property type="component" value="Unassembled WGS sequence"/>
</dbReference>